<evidence type="ECO:0000256" key="5">
    <source>
        <dbReference type="ARBA" id="ARBA00023136"/>
    </source>
</evidence>
<keyword evidence="4 7" id="KW-1133">Transmembrane helix</keyword>
<evidence type="ECO:0000313" key="10">
    <source>
        <dbReference type="Proteomes" id="UP000760480"/>
    </source>
</evidence>
<evidence type="ECO:0000313" key="9">
    <source>
        <dbReference type="EMBL" id="NMQ19483.1"/>
    </source>
</evidence>
<gene>
    <name evidence="9" type="ORF">E4P82_09905</name>
</gene>
<dbReference type="PANTHER" id="PTHR34390:SF2">
    <property type="entry name" value="SUCCINATE TRANSPORTER SUBUNIT YJJP-RELATED"/>
    <property type="match status" value="1"/>
</dbReference>
<sequence length="267" mass="28495">MPIENPDTSSLPAPRPPESLSVVVDLLVHTGSLLLQHGADAARVETSLQQMEPGLSIDRIDAVVMSKTILLTVTRQDAHHTRVARVPIVGINMNILNEVEQLLGLFQQGRVTPGQLEMLLQRIATLPHNYSRGVVVVAVGLACAAFCRLFGGDWAALAITAVAAAMATWVRMWLNRRQVNYFLVVLLTALTASLVASSALWLSQTPQSALTAAVLLLVPGVPLINASVDILHGYISAGMARAITSLVVVLGIALGLGIVVRLFQVKL</sequence>
<feature type="transmembrane region" description="Helical" evidence="7">
    <location>
        <begin position="157"/>
        <end position="174"/>
    </location>
</feature>
<comment type="caution">
    <text evidence="9">The sequence shown here is derived from an EMBL/GenBank/DDBJ whole genome shotgun (WGS) entry which is preliminary data.</text>
</comment>
<dbReference type="EMBL" id="SPMZ01000027">
    <property type="protein sequence ID" value="NMQ19483.1"/>
    <property type="molecule type" value="Genomic_DNA"/>
</dbReference>
<feature type="transmembrane region" description="Helical" evidence="7">
    <location>
        <begin position="209"/>
        <end position="231"/>
    </location>
</feature>
<evidence type="ECO:0000256" key="4">
    <source>
        <dbReference type="ARBA" id="ARBA00022989"/>
    </source>
</evidence>
<keyword evidence="10" id="KW-1185">Reference proteome</keyword>
<comment type="similarity">
    <text evidence="6">Belongs to the ThrE exporter (TC 2.A.79) family.</text>
</comment>
<dbReference type="Proteomes" id="UP000760480">
    <property type="component" value="Unassembled WGS sequence"/>
</dbReference>
<evidence type="ECO:0000256" key="2">
    <source>
        <dbReference type="ARBA" id="ARBA00022475"/>
    </source>
</evidence>
<feature type="transmembrane region" description="Helical" evidence="7">
    <location>
        <begin position="130"/>
        <end position="151"/>
    </location>
</feature>
<evidence type="ECO:0000256" key="6">
    <source>
        <dbReference type="ARBA" id="ARBA00034125"/>
    </source>
</evidence>
<feature type="domain" description="Threonine/serine exporter-like N-terminal" evidence="8">
    <location>
        <begin position="26"/>
        <end position="262"/>
    </location>
</feature>
<feature type="transmembrane region" description="Helical" evidence="7">
    <location>
        <begin position="181"/>
        <end position="203"/>
    </location>
</feature>
<dbReference type="Pfam" id="PF06738">
    <property type="entry name" value="ThrE"/>
    <property type="match status" value="1"/>
</dbReference>
<keyword evidence="3 7" id="KW-0812">Transmembrane</keyword>
<evidence type="ECO:0000256" key="1">
    <source>
        <dbReference type="ARBA" id="ARBA00004651"/>
    </source>
</evidence>
<dbReference type="InterPro" id="IPR050539">
    <property type="entry name" value="ThrE_Dicarb/AminoAcid_Exp"/>
</dbReference>
<accession>A0ABX1TJB4</accession>
<feature type="transmembrane region" description="Helical" evidence="7">
    <location>
        <begin position="243"/>
        <end position="263"/>
    </location>
</feature>
<evidence type="ECO:0000256" key="7">
    <source>
        <dbReference type="SAM" id="Phobius"/>
    </source>
</evidence>
<dbReference type="RefSeq" id="WP_169248741.1">
    <property type="nucleotide sequence ID" value="NZ_SPMZ01000027.1"/>
</dbReference>
<keyword evidence="2" id="KW-1003">Cell membrane</keyword>
<reference evidence="9 10" key="1">
    <citation type="submission" date="2019-03" db="EMBL/GenBank/DDBJ databases">
        <title>Metabolic reconstructions from genomes of highly enriched 'Candidatus Accumulibacter' and 'Candidatus Competibacter' bioreactor populations.</title>
        <authorList>
            <person name="Annavajhala M.K."/>
            <person name="Welles L."/>
            <person name="Abbas B."/>
            <person name="Sorokin D."/>
            <person name="Park H."/>
            <person name="Van Loosdrecht M."/>
            <person name="Chandran K."/>
        </authorList>
    </citation>
    <scope>NUCLEOTIDE SEQUENCE [LARGE SCALE GENOMIC DNA]</scope>
    <source>
        <strain evidence="9 10">SBR_G</strain>
    </source>
</reference>
<dbReference type="InterPro" id="IPR010619">
    <property type="entry name" value="ThrE-like_N"/>
</dbReference>
<proteinExistence type="inferred from homology"/>
<organism evidence="9 10">
    <name type="scientific">Candidatus Competibacter phosphatis</name>
    <dbReference type="NCBI Taxonomy" id="221280"/>
    <lineage>
        <taxon>Bacteria</taxon>
        <taxon>Pseudomonadati</taxon>
        <taxon>Pseudomonadota</taxon>
        <taxon>Gammaproteobacteria</taxon>
        <taxon>Candidatus Competibacteraceae</taxon>
        <taxon>Candidatus Competibacter</taxon>
    </lineage>
</organism>
<evidence type="ECO:0000256" key="3">
    <source>
        <dbReference type="ARBA" id="ARBA00022692"/>
    </source>
</evidence>
<comment type="subcellular location">
    <subcellularLocation>
        <location evidence="1">Cell membrane</location>
        <topology evidence="1">Multi-pass membrane protein</topology>
    </subcellularLocation>
</comment>
<keyword evidence="5 7" id="KW-0472">Membrane</keyword>
<protein>
    <submittedName>
        <fullName evidence="9">Threonine/serine exporter</fullName>
    </submittedName>
</protein>
<name>A0ABX1TJB4_9GAMM</name>
<dbReference type="PANTHER" id="PTHR34390">
    <property type="entry name" value="UPF0442 PROTEIN YJJB-RELATED"/>
    <property type="match status" value="1"/>
</dbReference>
<evidence type="ECO:0000259" key="8">
    <source>
        <dbReference type="Pfam" id="PF06738"/>
    </source>
</evidence>